<evidence type="ECO:0000313" key="1">
    <source>
        <dbReference type="EMBL" id="RRT56857.1"/>
    </source>
</evidence>
<comment type="caution">
    <text evidence="1">The sequence shown here is derived from an EMBL/GenBank/DDBJ whole genome shotgun (WGS) entry which is preliminary data.</text>
</comment>
<name>A0A426YYP1_ENSVE</name>
<dbReference type="AlphaFoldDB" id="A0A426YYP1"/>
<gene>
    <name evidence="1" type="ORF">B296_00024148</name>
</gene>
<accession>A0A426YYP1</accession>
<protein>
    <submittedName>
        <fullName evidence="1">Uncharacterized protein</fullName>
    </submittedName>
</protein>
<sequence length="82" mass="9070">MVSYCVVSVGLRRALSHGVSFPLDLLCGTSSMTSVALLGVDEYAEKSNERLACLHCLFFHARTGMKEVEDPQWIRSSLTSFD</sequence>
<organism evidence="1 2">
    <name type="scientific">Ensete ventricosum</name>
    <name type="common">Abyssinian banana</name>
    <name type="synonym">Musa ensete</name>
    <dbReference type="NCBI Taxonomy" id="4639"/>
    <lineage>
        <taxon>Eukaryota</taxon>
        <taxon>Viridiplantae</taxon>
        <taxon>Streptophyta</taxon>
        <taxon>Embryophyta</taxon>
        <taxon>Tracheophyta</taxon>
        <taxon>Spermatophyta</taxon>
        <taxon>Magnoliopsida</taxon>
        <taxon>Liliopsida</taxon>
        <taxon>Zingiberales</taxon>
        <taxon>Musaceae</taxon>
        <taxon>Ensete</taxon>
    </lineage>
</organism>
<evidence type="ECO:0000313" key="2">
    <source>
        <dbReference type="Proteomes" id="UP000287651"/>
    </source>
</evidence>
<dbReference type="Proteomes" id="UP000287651">
    <property type="component" value="Unassembled WGS sequence"/>
</dbReference>
<reference evidence="1 2" key="1">
    <citation type="journal article" date="2014" name="Agronomy (Basel)">
        <title>A Draft Genome Sequence for Ensete ventricosum, the Drought-Tolerant Tree Against Hunger.</title>
        <authorList>
            <person name="Harrison J."/>
            <person name="Moore K.A."/>
            <person name="Paszkiewicz K."/>
            <person name="Jones T."/>
            <person name="Grant M."/>
            <person name="Ambacheew D."/>
            <person name="Muzemil S."/>
            <person name="Studholme D.J."/>
        </authorList>
    </citation>
    <scope>NUCLEOTIDE SEQUENCE [LARGE SCALE GENOMIC DNA]</scope>
</reference>
<proteinExistence type="predicted"/>
<dbReference type="EMBL" id="AMZH03009435">
    <property type="protein sequence ID" value="RRT56857.1"/>
    <property type="molecule type" value="Genomic_DNA"/>
</dbReference>